<dbReference type="Proteomes" id="UP000042997">
    <property type="component" value="Unassembled WGS sequence"/>
</dbReference>
<feature type="region of interest" description="Disordered" evidence="1">
    <location>
        <begin position="286"/>
        <end position="313"/>
    </location>
</feature>
<evidence type="ECO:0000313" key="2">
    <source>
        <dbReference type="EMBL" id="CDZ91735.1"/>
    </source>
</evidence>
<evidence type="ECO:0000313" key="3">
    <source>
        <dbReference type="Proteomes" id="UP000042997"/>
    </source>
</evidence>
<evidence type="ECO:0000256" key="1">
    <source>
        <dbReference type="SAM" id="MobiDB-lite"/>
    </source>
</evidence>
<protein>
    <submittedName>
        <fullName evidence="2">Uncharacterized protein</fullName>
    </submittedName>
</protein>
<dbReference type="AlphaFoldDB" id="A0A098BU41"/>
<feature type="region of interest" description="Disordered" evidence="1">
    <location>
        <begin position="85"/>
        <end position="125"/>
    </location>
</feature>
<name>A0A098BU41_9NOCA</name>
<accession>A0A098BU41</accession>
<organism evidence="2 3">
    <name type="scientific">Rhodococcus ruber</name>
    <dbReference type="NCBI Taxonomy" id="1830"/>
    <lineage>
        <taxon>Bacteria</taxon>
        <taxon>Bacillati</taxon>
        <taxon>Actinomycetota</taxon>
        <taxon>Actinomycetes</taxon>
        <taxon>Mycobacteriales</taxon>
        <taxon>Nocardiaceae</taxon>
        <taxon>Rhodococcus</taxon>
    </lineage>
</organism>
<dbReference type="EMBL" id="CCSD01000101">
    <property type="protein sequence ID" value="CDZ91735.1"/>
    <property type="molecule type" value="Genomic_DNA"/>
</dbReference>
<proteinExistence type="predicted"/>
<feature type="region of interest" description="Disordered" evidence="1">
    <location>
        <begin position="335"/>
        <end position="384"/>
    </location>
</feature>
<gene>
    <name evidence="2" type="ORF">RHRU231_860116</name>
</gene>
<reference evidence="2 3" key="1">
    <citation type="journal article" date="2014" name="Genome Announc.">
        <title>Draft Genome Sequence of Propane- and Butane-Oxidizing Actinobacterium Rhodococcus ruber IEGM 231.</title>
        <authorList>
            <person name="Ivshina I.B."/>
            <person name="Kuyukina M.S."/>
            <person name="Krivoruchko A.V."/>
            <person name="Barbe V."/>
            <person name="Fischer C."/>
        </authorList>
    </citation>
    <scope>NUCLEOTIDE SEQUENCE [LARGE SCALE GENOMIC DNA]</scope>
</reference>
<sequence length="384" mass="39533">MACSTRGGLEAEHAEQCAQLRGGLVEFGLRIGCRDDAPAAPREGTPAVGAEFGAADRHQPVPVAVRVAPPHRSAVEATVALRAADRGERGLGGSAGHGRGRVQRRGQGQDVRPGIAQGAGDRGGQVPHVARCGQHGRAGDLQVTAERGQAGADPLDDEGVLGEVLRRGEQLAARLPVGVRVGAPRGGAGERTARDGVAATADQQLGRRTDQGVTAVPLAGGAQIHRVDVRGGVAFGHPGREGERVDRGVRDERDRAGGDDLVEFAAAEPVAQCRDPRDVLLRRRGLRGDPRRGQAGQGVRRLPRRAGHLGGFGLGQRGRTLGIERQRAHDQVGLTAAQREGGLGDVGEPAARPGGVHGAIGAGEQETVHGGSTISSPACGSRRG</sequence>